<keyword evidence="2" id="KW-1185">Reference proteome</keyword>
<accession>A0A812L1M4</accession>
<evidence type="ECO:0000313" key="2">
    <source>
        <dbReference type="Proteomes" id="UP000649617"/>
    </source>
</evidence>
<protein>
    <submittedName>
        <fullName evidence="1">ANK3 protein</fullName>
    </submittedName>
</protein>
<dbReference type="EMBL" id="CAJNIZ010004592">
    <property type="protein sequence ID" value="CAE7234232.1"/>
    <property type="molecule type" value="Genomic_DNA"/>
</dbReference>
<evidence type="ECO:0000313" key="1">
    <source>
        <dbReference type="EMBL" id="CAE7234232.1"/>
    </source>
</evidence>
<dbReference type="AlphaFoldDB" id="A0A812L1M4"/>
<comment type="caution">
    <text evidence="1">The sequence shown here is derived from an EMBL/GenBank/DDBJ whole genome shotgun (WGS) entry which is preliminary data.</text>
</comment>
<name>A0A812L1M4_SYMPI</name>
<dbReference type="OrthoDB" id="539213at2759"/>
<proteinExistence type="predicted"/>
<organism evidence="1 2">
    <name type="scientific">Symbiodinium pilosum</name>
    <name type="common">Dinoflagellate</name>
    <dbReference type="NCBI Taxonomy" id="2952"/>
    <lineage>
        <taxon>Eukaryota</taxon>
        <taxon>Sar</taxon>
        <taxon>Alveolata</taxon>
        <taxon>Dinophyceae</taxon>
        <taxon>Suessiales</taxon>
        <taxon>Symbiodiniaceae</taxon>
        <taxon>Symbiodinium</taxon>
    </lineage>
</organism>
<gene>
    <name evidence="1" type="primary">ANK3</name>
    <name evidence="1" type="ORF">SPIL2461_LOCUS3716</name>
</gene>
<reference evidence="1" key="1">
    <citation type="submission" date="2021-02" db="EMBL/GenBank/DDBJ databases">
        <authorList>
            <person name="Dougan E. K."/>
            <person name="Rhodes N."/>
            <person name="Thang M."/>
            <person name="Chan C."/>
        </authorList>
    </citation>
    <scope>NUCLEOTIDE SEQUENCE</scope>
</reference>
<dbReference type="Proteomes" id="UP000649617">
    <property type="component" value="Unassembled WGS sequence"/>
</dbReference>
<sequence length="141" mass="15956">MEHADGSFLDHLQFCYEYCAAHFEGHSPRVLFLHSIMGVGTNYFPMKLDLVPKLQTLVSDEEFKHIEAFPSILRLMLHFDFIQELESQGPVRLASAFDGVSFRRVIDNKQLGKQSLSMYFVLPWLASSDASAFARAVNLAG</sequence>